<keyword evidence="3" id="KW-1185">Reference proteome</keyword>
<dbReference type="InterPro" id="IPR014710">
    <property type="entry name" value="RmlC-like_jellyroll"/>
</dbReference>
<sequence>MNQFSKPEIILLKGVISDSGDLHFLEESGEFPFSIARSFWITGVPEGGKRGVHAHKEEMQVLIALQGALEVSLEKSGEVLSFSLNSPNQALILPAMYWSEVIFGKGAVLLGLSNRKFSESDYIRDKNEFDAL</sequence>
<evidence type="ECO:0000313" key="3">
    <source>
        <dbReference type="Proteomes" id="UP000635885"/>
    </source>
</evidence>
<evidence type="ECO:0000259" key="1">
    <source>
        <dbReference type="Pfam" id="PF05523"/>
    </source>
</evidence>
<dbReference type="Gene3D" id="2.60.120.10">
    <property type="entry name" value="Jelly Rolls"/>
    <property type="match status" value="1"/>
</dbReference>
<organism evidence="2 3">
    <name type="scientific">Belliella aquatica</name>
    <dbReference type="NCBI Taxonomy" id="1323734"/>
    <lineage>
        <taxon>Bacteria</taxon>
        <taxon>Pseudomonadati</taxon>
        <taxon>Bacteroidota</taxon>
        <taxon>Cytophagia</taxon>
        <taxon>Cytophagales</taxon>
        <taxon>Cyclobacteriaceae</taxon>
        <taxon>Belliella</taxon>
    </lineage>
</organism>
<evidence type="ECO:0000313" key="2">
    <source>
        <dbReference type="EMBL" id="GGC33098.1"/>
    </source>
</evidence>
<dbReference type="InterPro" id="IPR008894">
    <property type="entry name" value="QdtA_cupin_dom"/>
</dbReference>
<dbReference type="Pfam" id="PF05523">
    <property type="entry name" value="FdtA"/>
    <property type="match status" value="1"/>
</dbReference>
<dbReference type="InterPro" id="IPR011051">
    <property type="entry name" value="RmlC_Cupin_sf"/>
</dbReference>
<name>A0ABQ1M1E5_9BACT</name>
<comment type="caution">
    <text evidence="2">The sequence shown here is derived from an EMBL/GenBank/DDBJ whole genome shotgun (WGS) entry which is preliminary data.</text>
</comment>
<dbReference type="GO" id="GO:0016853">
    <property type="term" value="F:isomerase activity"/>
    <property type="evidence" value="ECO:0007669"/>
    <property type="project" value="UniProtKB-KW"/>
</dbReference>
<dbReference type="EMBL" id="BMFD01000003">
    <property type="protein sequence ID" value="GGC33098.1"/>
    <property type="molecule type" value="Genomic_DNA"/>
</dbReference>
<keyword evidence="2" id="KW-0413">Isomerase</keyword>
<dbReference type="Proteomes" id="UP000635885">
    <property type="component" value="Unassembled WGS sequence"/>
</dbReference>
<gene>
    <name evidence="2" type="ORF">GCM10010993_10000</name>
</gene>
<accession>A0ABQ1M1E5</accession>
<proteinExistence type="predicted"/>
<dbReference type="SUPFAM" id="SSF51182">
    <property type="entry name" value="RmlC-like cupins"/>
    <property type="match status" value="1"/>
</dbReference>
<dbReference type="CDD" id="cd20292">
    <property type="entry name" value="cupin_QdtA-like"/>
    <property type="match status" value="1"/>
</dbReference>
<dbReference type="RefSeq" id="WP_188440336.1">
    <property type="nucleotide sequence ID" value="NZ_BMFD01000003.1"/>
</dbReference>
<protein>
    <submittedName>
        <fullName evidence="2">dTDP-6-deoxy-3,4-keto-hexulose isomerase</fullName>
    </submittedName>
</protein>
<feature type="domain" description="Sugar 3,4-ketoisomerase QdtA cupin" evidence="1">
    <location>
        <begin position="7"/>
        <end position="130"/>
    </location>
</feature>
<reference evidence="3" key="1">
    <citation type="journal article" date="2019" name="Int. J. Syst. Evol. Microbiol.">
        <title>The Global Catalogue of Microorganisms (GCM) 10K type strain sequencing project: providing services to taxonomists for standard genome sequencing and annotation.</title>
        <authorList>
            <consortium name="The Broad Institute Genomics Platform"/>
            <consortium name="The Broad Institute Genome Sequencing Center for Infectious Disease"/>
            <person name="Wu L."/>
            <person name="Ma J."/>
        </authorList>
    </citation>
    <scope>NUCLEOTIDE SEQUENCE [LARGE SCALE GENOMIC DNA]</scope>
    <source>
        <strain evidence="3">CGMCC 1.12479</strain>
    </source>
</reference>